<reference evidence="4" key="2">
    <citation type="submission" date="2015-01" db="EMBL/GenBank/DDBJ databases">
        <title>Complete genome sequence of Methylobacterium aquaticum strain 22A.</title>
        <authorList>
            <person name="Tani A."/>
            <person name="Ogura Y."/>
            <person name="Hayashi T."/>
        </authorList>
    </citation>
    <scope>NUCLEOTIDE SEQUENCE [LARGE SCALE GENOMIC DNA]</scope>
    <source>
        <strain evidence="4">MA-22A</strain>
        <plasmid evidence="4">Plasmid pMaq22A_1p DNA</plasmid>
    </source>
</reference>
<dbReference type="OrthoDB" id="9793561at2"/>
<protein>
    <submittedName>
        <fullName evidence="3">Uncharacterized protein</fullName>
    </submittedName>
</protein>
<evidence type="ECO:0000256" key="2">
    <source>
        <dbReference type="SAM" id="SignalP"/>
    </source>
</evidence>
<dbReference type="RefSeq" id="WP_060850113.1">
    <property type="nucleotide sequence ID" value="NZ_AP014705.1"/>
</dbReference>
<feature type="signal peptide" evidence="2">
    <location>
        <begin position="1"/>
        <end position="22"/>
    </location>
</feature>
<dbReference type="PATRIC" id="fig|270351.10.peg.5966"/>
<keyword evidence="3" id="KW-0614">Plasmid</keyword>
<dbReference type="AlphaFoldDB" id="A0A0C6FZS1"/>
<gene>
    <name evidence="3" type="ORF">Maq22A_1p33245</name>
</gene>
<feature type="region of interest" description="Disordered" evidence="1">
    <location>
        <begin position="305"/>
        <end position="325"/>
    </location>
</feature>
<accession>A0A0C6FZS1</accession>
<evidence type="ECO:0000313" key="4">
    <source>
        <dbReference type="Proteomes" id="UP000061432"/>
    </source>
</evidence>
<organism evidence="3 4">
    <name type="scientific">Methylobacterium aquaticum</name>
    <dbReference type="NCBI Taxonomy" id="270351"/>
    <lineage>
        <taxon>Bacteria</taxon>
        <taxon>Pseudomonadati</taxon>
        <taxon>Pseudomonadota</taxon>
        <taxon>Alphaproteobacteria</taxon>
        <taxon>Hyphomicrobiales</taxon>
        <taxon>Methylobacteriaceae</taxon>
        <taxon>Methylobacterium</taxon>
    </lineage>
</organism>
<keyword evidence="2" id="KW-0732">Signal</keyword>
<proteinExistence type="predicted"/>
<sequence>MSPRLALLALPLALAFPSVSRAADAPVPKQAPTVVPTLPAVDPQMVSAAFGFRFVSDYNSRGISQTNRHPGAQGYLEFQMLDGLFYAGIAGEQVDLPNRPTMEMDFSAGIRPTFGAWSFDLGYLFYNYPGERALIGPDGTIYTANNADYYEFVGKAAYAVNDALTLGLNVYHSPSYFGTHAPGTYVSGIAKYTIPEGTFGVMPSGFLVSAEVGQYFLGTTKASFGVFKLPDYTYGNVGIAYTVKNFTIDLRYHNTSMTKSECGLITADPRSILNGTFRSNWCGAAVVATVSVDVTSKDPGIFAGQETLAPSVPGRTSDAEGPAVR</sequence>
<dbReference type="Proteomes" id="UP000061432">
    <property type="component" value="Plasmid pMaq22A_1p"/>
</dbReference>
<dbReference type="NCBIfam" id="TIGR02001">
    <property type="entry name" value="gcw_chp"/>
    <property type="match status" value="1"/>
</dbReference>
<geneLocation type="plasmid" evidence="4">
    <name>pMaq22A_1p DNA</name>
</geneLocation>
<dbReference type="EMBL" id="AP014705">
    <property type="protein sequence ID" value="BAQ48945.1"/>
    <property type="molecule type" value="Genomic_DNA"/>
</dbReference>
<evidence type="ECO:0000313" key="3">
    <source>
        <dbReference type="EMBL" id="BAQ48945.1"/>
    </source>
</evidence>
<evidence type="ECO:0000256" key="1">
    <source>
        <dbReference type="SAM" id="MobiDB-lite"/>
    </source>
</evidence>
<dbReference type="KEGG" id="maqu:Maq22A_1p33245"/>
<reference evidence="3 4" key="1">
    <citation type="journal article" date="2015" name="Genome Announc.">
        <title>Complete Genome Sequence of Methylobacterium aquaticum Strain 22A, Isolated from Racomitrium japonicum Moss.</title>
        <authorList>
            <person name="Tani A."/>
            <person name="Ogura Y."/>
            <person name="Hayashi T."/>
            <person name="Kimbara K."/>
        </authorList>
    </citation>
    <scope>NUCLEOTIDE SEQUENCE [LARGE SCALE GENOMIC DNA]</scope>
    <source>
        <strain evidence="3 4">MA-22A</strain>
        <plasmid evidence="4">Plasmid pMaq22A_1p DNA</plasmid>
    </source>
</reference>
<dbReference type="Pfam" id="PF09694">
    <property type="entry name" value="Gcw_chp"/>
    <property type="match status" value="1"/>
</dbReference>
<name>A0A0C6FZS1_9HYPH</name>
<dbReference type="InterPro" id="IPR010239">
    <property type="entry name" value="CHP02001"/>
</dbReference>
<feature type="chain" id="PRO_5002197390" evidence="2">
    <location>
        <begin position="23"/>
        <end position="325"/>
    </location>
</feature>